<evidence type="ECO:0000313" key="4">
    <source>
        <dbReference type="EnsemblProtists" id="EKX37015"/>
    </source>
</evidence>
<proteinExistence type="predicted"/>
<dbReference type="PANTHER" id="PTHR21600:SF52">
    <property type="entry name" value="PSEUDOURIDINE SYNTHASE RSUA_RLUA-LIKE DOMAIN-CONTAINING PROTEIN"/>
    <property type="match status" value="1"/>
</dbReference>
<dbReference type="InterPro" id="IPR050188">
    <property type="entry name" value="RluA_PseudoU_synthase"/>
</dbReference>
<accession>L1IMI1</accession>
<gene>
    <name evidence="3" type="ORF">GUITHDRAFT_145364</name>
</gene>
<name>L1IMI1_GUITC</name>
<dbReference type="InterPro" id="IPR020103">
    <property type="entry name" value="PsdUridine_synth_cat_dom_sf"/>
</dbReference>
<feature type="region of interest" description="Disordered" evidence="1">
    <location>
        <begin position="273"/>
        <end position="312"/>
    </location>
</feature>
<dbReference type="GO" id="GO:0000455">
    <property type="term" value="P:enzyme-directed rRNA pseudouridine synthesis"/>
    <property type="evidence" value="ECO:0007669"/>
    <property type="project" value="TreeGrafter"/>
</dbReference>
<reference evidence="4" key="3">
    <citation type="submission" date="2015-06" db="UniProtKB">
        <authorList>
            <consortium name="EnsemblProtists"/>
        </authorList>
    </citation>
    <scope>IDENTIFICATION</scope>
</reference>
<evidence type="ECO:0000259" key="2">
    <source>
        <dbReference type="Pfam" id="PF00849"/>
    </source>
</evidence>
<feature type="compositionally biased region" description="Basic and acidic residues" evidence="1">
    <location>
        <begin position="168"/>
        <end position="181"/>
    </location>
</feature>
<dbReference type="CDD" id="cd02869">
    <property type="entry name" value="PseudoU_synth_RluA_like"/>
    <property type="match status" value="1"/>
</dbReference>
<reference evidence="3 5" key="1">
    <citation type="journal article" date="2012" name="Nature">
        <title>Algal genomes reveal evolutionary mosaicism and the fate of nucleomorphs.</title>
        <authorList>
            <consortium name="DOE Joint Genome Institute"/>
            <person name="Curtis B.A."/>
            <person name="Tanifuji G."/>
            <person name="Burki F."/>
            <person name="Gruber A."/>
            <person name="Irimia M."/>
            <person name="Maruyama S."/>
            <person name="Arias M.C."/>
            <person name="Ball S.G."/>
            <person name="Gile G.H."/>
            <person name="Hirakawa Y."/>
            <person name="Hopkins J.F."/>
            <person name="Kuo A."/>
            <person name="Rensing S.A."/>
            <person name="Schmutz J."/>
            <person name="Symeonidi A."/>
            <person name="Elias M."/>
            <person name="Eveleigh R.J."/>
            <person name="Herman E.K."/>
            <person name="Klute M.J."/>
            <person name="Nakayama T."/>
            <person name="Obornik M."/>
            <person name="Reyes-Prieto A."/>
            <person name="Armbrust E.V."/>
            <person name="Aves S.J."/>
            <person name="Beiko R.G."/>
            <person name="Coutinho P."/>
            <person name="Dacks J.B."/>
            <person name="Durnford D.G."/>
            <person name="Fast N.M."/>
            <person name="Green B.R."/>
            <person name="Grisdale C.J."/>
            <person name="Hempel F."/>
            <person name="Henrissat B."/>
            <person name="Hoppner M.P."/>
            <person name="Ishida K."/>
            <person name="Kim E."/>
            <person name="Koreny L."/>
            <person name="Kroth P.G."/>
            <person name="Liu Y."/>
            <person name="Malik S.B."/>
            <person name="Maier U.G."/>
            <person name="McRose D."/>
            <person name="Mock T."/>
            <person name="Neilson J.A."/>
            <person name="Onodera N.T."/>
            <person name="Poole A.M."/>
            <person name="Pritham E.J."/>
            <person name="Richards T.A."/>
            <person name="Rocap G."/>
            <person name="Roy S.W."/>
            <person name="Sarai C."/>
            <person name="Schaack S."/>
            <person name="Shirato S."/>
            <person name="Slamovits C.H."/>
            <person name="Spencer D.F."/>
            <person name="Suzuki S."/>
            <person name="Worden A.Z."/>
            <person name="Zauner S."/>
            <person name="Barry K."/>
            <person name="Bell C."/>
            <person name="Bharti A.K."/>
            <person name="Crow J.A."/>
            <person name="Grimwood J."/>
            <person name="Kramer R."/>
            <person name="Lindquist E."/>
            <person name="Lucas S."/>
            <person name="Salamov A."/>
            <person name="McFadden G.I."/>
            <person name="Lane C.E."/>
            <person name="Keeling P.J."/>
            <person name="Gray M.W."/>
            <person name="Grigoriev I.V."/>
            <person name="Archibald J.M."/>
        </authorList>
    </citation>
    <scope>NUCLEOTIDE SEQUENCE</scope>
    <source>
        <strain evidence="3 5">CCMP2712</strain>
    </source>
</reference>
<feature type="domain" description="Pseudouridine synthase RsuA/RluA-like" evidence="2">
    <location>
        <begin position="56"/>
        <end position="206"/>
    </location>
</feature>
<dbReference type="SUPFAM" id="SSF55120">
    <property type="entry name" value="Pseudouridine synthase"/>
    <property type="match status" value="1"/>
</dbReference>
<dbReference type="PaxDb" id="55529-EKX37015"/>
<organism evidence="3">
    <name type="scientific">Guillardia theta (strain CCMP2712)</name>
    <name type="common">Cryptophyte</name>
    <dbReference type="NCBI Taxonomy" id="905079"/>
    <lineage>
        <taxon>Eukaryota</taxon>
        <taxon>Cryptophyceae</taxon>
        <taxon>Pyrenomonadales</taxon>
        <taxon>Geminigeraceae</taxon>
        <taxon>Guillardia</taxon>
    </lineage>
</organism>
<dbReference type="STRING" id="905079.L1IMI1"/>
<dbReference type="HOGENOM" id="CLU_843187_0_0_1"/>
<dbReference type="Pfam" id="PF00849">
    <property type="entry name" value="PseudoU_synth_2"/>
    <property type="match status" value="1"/>
</dbReference>
<dbReference type="GO" id="GO:0009982">
    <property type="term" value="F:pseudouridine synthase activity"/>
    <property type="evidence" value="ECO:0007669"/>
    <property type="project" value="InterPro"/>
</dbReference>
<dbReference type="EMBL" id="JH993065">
    <property type="protein sequence ID" value="EKX37015.1"/>
    <property type="molecule type" value="Genomic_DNA"/>
</dbReference>
<dbReference type="EnsemblProtists" id="EKX37015">
    <property type="protein sequence ID" value="EKX37015"/>
    <property type="gene ID" value="GUITHDRAFT_145364"/>
</dbReference>
<dbReference type="Proteomes" id="UP000011087">
    <property type="component" value="Unassembled WGS sequence"/>
</dbReference>
<reference evidence="5" key="2">
    <citation type="submission" date="2012-11" db="EMBL/GenBank/DDBJ databases">
        <authorList>
            <person name="Kuo A."/>
            <person name="Curtis B.A."/>
            <person name="Tanifuji G."/>
            <person name="Burki F."/>
            <person name="Gruber A."/>
            <person name="Irimia M."/>
            <person name="Maruyama S."/>
            <person name="Arias M.C."/>
            <person name="Ball S.G."/>
            <person name="Gile G.H."/>
            <person name="Hirakawa Y."/>
            <person name="Hopkins J.F."/>
            <person name="Rensing S.A."/>
            <person name="Schmutz J."/>
            <person name="Symeonidi A."/>
            <person name="Elias M."/>
            <person name="Eveleigh R.J."/>
            <person name="Herman E.K."/>
            <person name="Klute M.J."/>
            <person name="Nakayama T."/>
            <person name="Obornik M."/>
            <person name="Reyes-Prieto A."/>
            <person name="Armbrust E.V."/>
            <person name="Aves S.J."/>
            <person name="Beiko R.G."/>
            <person name="Coutinho P."/>
            <person name="Dacks J.B."/>
            <person name="Durnford D.G."/>
            <person name="Fast N.M."/>
            <person name="Green B.R."/>
            <person name="Grisdale C."/>
            <person name="Hempe F."/>
            <person name="Henrissat B."/>
            <person name="Hoppner M.P."/>
            <person name="Ishida K.-I."/>
            <person name="Kim E."/>
            <person name="Koreny L."/>
            <person name="Kroth P.G."/>
            <person name="Liu Y."/>
            <person name="Malik S.-B."/>
            <person name="Maier U.G."/>
            <person name="McRose D."/>
            <person name="Mock T."/>
            <person name="Neilson J.A."/>
            <person name="Onodera N.T."/>
            <person name="Poole A.M."/>
            <person name="Pritham E.J."/>
            <person name="Richards T.A."/>
            <person name="Rocap G."/>
            <person name="Roy S.W."/>
            <person name="Sarai C."/>
            <person name="Schaack S."/>
            <person name="Shirato S."/>
            <person name="Slamovits C.H."/>
            <person name="Spencer D.F."/>
            <person name="Suzuki S."/>
            <person name="Worden A.Z."/>
            <person name="Zauner S."/>
            <person name="Barry K."/>
            <person name="Bell C."/>
            <person name="Bharti A.K."/>
            <person name="Crow J.A."/>
            <person name="Grimwood J."/>
            <person name="Kramer R."/>
            <person name="Lindquist E."/>
            <person name="Lucas S."/>
            <person name="Salamov A."/>
            <person name="McFadden G.I."/>
            <person name="Lane C.E."/>
            <person name="Keeling P.J."/>
            <person name="Gray M.W."/>
            <person name="Grigoriev I.V."/>
            <person name="Archibald J.M."/>
        </authorList>
    </citation>
    <scope>NUCLEOTIDE SEQUENCE</scope>
    <source>
        <strain evidence="5">CCMP2712</strain>
    </source>
</reference>
<dbReference type="OrthoDB" id="424794at2759"/>
<evidence type="ECO:0000256" key="1">
    <source>
        <dbReference type="SAM" id="MobiDB-lite"/>
    </source>
</evidence>
<dbReference type="GO" id="GO:0003723">
    <property type="term" value="F:RNA binding"/>
    <property type="evidence" value="ECO:0007669"/>
    <property type="project" value="InterPro"/>
</dbReference>
<dbReference type="Gene3D" id="3.30.2350.10">
    <property type="entry name" value="Pseudouridine synthase"/>
    <property type="match status" value="1"/>
</dbReference>
<dbReference type="KEGG" id="gtt:GUITHDRAFT_145364"/>
<feature type="region of interest" description="Disordered" evidence="1">
    <location>
        <begin position="155"/>
        <end position="181"/>
    </location>
</feature>
<dbReference type="GeneID" id="17293698"/>
<sequence length="330" mass="37038">MAEGPEQVKHVRAEQDGALAEVVSKSLGASMQHATELIRLGAVYVDRVRATMDGEEEVLVKKDAYVRIHSRLDVPTHGLLVLGKRSEFVSRFNRLLREHQEYKALVLGHPPLGELVHYMEPSKRSPKVLDTAAREGWLECRLVVKSASRRETASLSERAASVLQQQSRVRDEKQADAEEDKSPLEVYEVRIELITGRTHQIRAQMAFAGCPVVGDEMYGIGGSSGDLLQEETRREFSMDVEAKTRARTMEARQAEGTLALQACRLVLPDMMGKGVSEERGDSKRRKCERSEDKDAKPDGEAEEGTRSPSLSGQQIFELKLAWWDQEKLQE</sequence>
<protein>
    <recommendedName>
        <fullName evidence="2">Pseudouridine synthase RsuA/RluA-like domain-containing protein</fullName>
    </recommendedName>
</protein>
<dbReference type="AlphaFoldDB" id="L1IMI1"/>
<dbReference type="InterPro" id="IPR006145">
    <property type="entry name" value="PsdUridine_synth_RsuA/RluA"/>
</dbReference>
<evidence type="ECO:0000313" key="5">
    <source>
        <dbReference type="Proteomes" id="UP000011087"/>
    </source>
</evidence>
<evidence type="ECO:0000313" key="3">
    <source>
        <dbReference type="EMBL" id="EKX37015.1"/>
    </source>
</evidence>
<dbReference type="eggNOG" id="KOG1919">
    <property type="taxonomic scope" value="Eukaryota"/>
</dbReference>
<keyword evidence="5" id="KW-1185">Reference proteome</keyword>
<dbReference type="RefSeq" id="XP_005823995.1">
    <property type="nucleotide sequence ID" value="XM_005823938.1"/>
</dbReference>
<dbReference type="PANTHER" id="PTHR21600">
    <property type="entry name" value="MITOCHONDRIAL RNA PSEUDOURIDINE SYNTHASE"/>
    <property type="match status" value="1"/>
</dbReference>
<feature type="compositionally biased region" description="Basic and acidic residues" evidence="1">
    <location>
        <begin position="288"/>
        <end position="305"/>
    </location>
</feature>